<proteinExistence type="predicted"/>
<evidence type="ECO:0000256" key="1">
    <source>
        <dbReference type="SAM" id="Phobius"/>
    </source>
</evidence>
<dbReference type="EMBL" id="JAERTY010000006">
    <property type="protein sequence ID" value="MBL1409510.1"/>
    <property type="molecule type" value="Genomic_DNA"/>
</dbReference>
<comment type="caution">
    <text evidence="2">The sequence shown here is derived from an EMBL/GenBank/DDBJ whole genome shotgun (WGS) entry which is preliminary data.</text>
</comment>
<sequence length="205" mass="24248">MNLDELKSAWHADPIQGVHIPTHIKHLRQAQHPLDKLKRNMKNEGYMQITAVIFMAIAPQLFSVHPSTYTLYYTSYTMVLIISIYYLNTFRRFYQRVSHYTTDTKENLNEIYYEFKLNIERYHSFGFLLIPFVLVWTIIYSYSRMLEQGEDLSTIPDSAKQSLLITLLIASSLVTIGIIAWTRYFYSPYTKQIKLVLDELKKEEL</sequence>
<feature type="transmembrane region" description="Helical" evidence="1">
    <location>
        <begin position="69"/>
        <end position="87"/>
    </location>
</feature>
<feature type="transmembrane region" description="Helical" evidence="1">
    <location>
        <begin position="163"/>
        <end position="186"/>
    </location>
</feature>
<dbReference type="Proteomes" id="UP000625283">
    <property type="component" value="Unassembled WGS sequence"/>
</dbReference>
<protein>
    <submittedName>
        <fullName evidence="2">Uncharacterized protein</fullName>
    </submittedName>
</protein>
<keyword evidence="3" id="KW-1185">Reference proteome</keyword>
<evidence type="ECO:0000313" key="3">
    <source>
        <dbReference type="Proteomes" id="UP000625283"/>
    </source>
</evidence>
<keyword evidence="1" id="KW-1133">Transmembrane helix</keyword>
<feature type="transmembrane region" description="Helical" evidence="1">
    <location>
        <begin position="45"/>
        <end position="63"/>
    </location>
</feature>
<reference evidence="2 3" key="1">
    <citation type="submission" date="2021-01" db="EMBL/GenBank/DDBJ databases">
        <title>C459-1 draft genome sequence.</title>
        <authorList>
            <person name="Zhang X.-F."/>
        </authorList>
    </citation>
    <scope>NUCLEOTIDE SEQUENCE [LARGE SCALE GENOMIC DNA]</scope>
    <source>
        <strain evidence="3">C459-1</strain>
    </source>
</reference>
<dbReference type="RefSeq" id="WP_202103267.1">
    <property type="nucleotide sequence ID" value="NZ_JAERTY010000006.1"/>
</dbReference>
<evidence type="ECO:0000313" key="2">
    <source>
        <dbReference type="EMBL" id="MBL1409510.1"/>
    </source>
</evidence>
<keyword evidence="1" id="KW-0812">Transmembrane</keyword>
<organism evidence="2 3">
    <name type="scientific">Sphingobacterium faecale</name>
    <dbReference type="NCBI Taxonomy" id="2803775"/>
    <lineage>
        <taxon>Bacteria</taxon>
        <taxon>Pseudomonadati</taxon>
        <taxon>Bacteroidota</taxon>
        <taxon>Sphingobacteriia</taxon>
        <taxon>Sphingobacteriales</taxon>
        <taxon>Sphingobacteriaceae</taxon>
        <taxon>Sphingobacterium</taxon>
    </lineage>
</organism>
<name>A0ABS1R5E2_9SPHI</name>
<accession>A0ABS1R5E2</accession>
<gene>
    <name evidence="2" type="ORF">JKG61_12170</name>
</gene>
<feature type="transmembrane region" description="Helical" evidence="1">
    <location>
        <begin position="125"/>
        <end position="143"/>
    </location>
</feature>
<keyword evidence="1" id="KW-0472">Membrane</keyword>